<evidence type="ECO:0000313" key="8">
    <source>
        <dbReference type="EMBL" id="AWB66282.1"/>
    </source>
</evidence>
<evidence type="ECO:0000256" key="1">
    <source>
        <dbReference type="ARBA" id="ARBA00022729"/>
    </source>
</evidence>
<dbReference type="PROSITE" id="PS51257">
    <property type="entry name" value="PROKAR_LIPOPROTEIN"/>
    <property type="match status" value="1"/>
</dbReference>
<dbReference type="InterPro" id="IPR028082">
    <property type="entry name" value="Peripla_BP_I"/>
</dbReference>
<evidence type="ECO:0000256" key="3">
    <source>
        <dbReference type="ARBA" id="ARBA00022984"/>
    </source>
</evidence>
<dbReference type="Pfam" id="PF04348">
    <property type="entry name" value="LppC"/>
    <property type="match status" value="1"/>
</dbReference>
<dbReference type="Gene3D" id="3.40.50.2300">
    <property type="match status" value="2"/>
</dbReference>
<gene>
    <name evidence="8" type="ORF">C2869_07485</name>
</gene>
<reference evidence="8 9" key="1">
    <citation type="submission" date="2018-01" db="EMBL/GenBank/DDBJ databases">
        <title>Genome sequence of a Cantenovulum-like bacteria.</title>
        <authorList>
            <person name="Tan W.R."/>
            <person name="Lau N.-S."/>
            <person name="Go F."/>
            <person name="Amirul A.-A.A."/>
        </authorList>
    </citation>
    <scope>NUCLEOTIDE SEQUENCE [LARGE SCALE GENOMIC DNA]</scope>
    <source>
        <strain evidence="8 9">CCB-QB4</strain>
    </source>
</reference>
<dbReference type="Gene3D" id="1.25.40.10">
    <property type="entry name" value="Tetratricopeptide repeat domain"/>
    <property type="match status" value="1"/>
</dbReference>
<dbReference type="EMBL" id="CP026604">
    <property type="protein sequence ID" value="AWB66282.1"/>
    <property type="molecule type" value="Genomic_DNA"/>
</dbReference>
<dbReference type="CDD" id="cd06339">
    <property type="entry name" value="PBP1_YraM_LppC_lipoprotein-like"/>
    <property type="match status" value="1"/>
</dbReference>
<keyword evidence="3" id="KW-0573">Peptidoglycan synthesis</keyword>
<dbReference type="PANTHER" id="PTHR38038:SF1">
    <property type="entry name" value="PENICILLIN-BINDING PROTEIN ACTIVATOR LPOA"/>
    <property type="match status" value="1"/>
</dbReference>
<protein>
    <recommendedName>
        <fullName evidence="10">LppC lipoprotein</fullName>
    </recommendedName>
</protein>
<keyword evidence="4" id="KW-0472">Membrane</keyword>
<dbReference type="PANTHER" id="PTHR38038">
    <property type="entry name" value="PENICILLIN-BINDING PROTEIN ACTIVATOR LPOA"/>
    <property type="match status" value="1"/>
</dbReference>
<keyword evidence="7" id="KW-0449">Lipoprotein</keyword>
<dbReference type="Gene3D" id="1.25.40.650">
    <property type="match status" value="1"/>
</dbReference>
<dbReference type="GO" id="GO:0031241">
    <property type="term" value="C:periplasmic side of cell outer membrane"/>
    <property type="evidence" value="ECO:0007669"/>
    <property type="project" value="TreeGrafter"/>
</dbReference>
<dbReference type="GO" id="GO:0008360">
    <property type="term" value="P:regulation of cell shape"/>
    <property type="evidence" value="ECO:0007669"/>
    <property type="project" value="UniProtKB-KW"/>
</dbReference>
<dbReference type="KEGG" id="cate:C2869_07485"/>
<dbReference type="GO" id="GO:0009252">
    <property type="term" value="P:peptidoglycan biosynthetic process"/>
    <property type="evidence" value="ECO:0007669"/>
    <property type="project" value="UniProtKB-KW"/>
</dbReference>
<accession>A0A2S0VQ26</accession>
<evidence type="ECO:0000256" key="6">
    <source>
        <dbReference type="ARBA" id="ARBA00023237"/>
    </source>
</evidence>
<keyword evidence="6" id="KW-0998">Cell outer membrane</keyword>
<dbReference type="AlphaFoldDB" id="A0A2S0VQ26"/>
<evidence type="ECO:0000256" key="7">
    <source>
        <dbReference type="ARBA" id="ARBA00023288"/>
    </source>
</evidence>
<proteinExistence type="predicted"/>
<evidence type="ECO:0000256" key="2">
    <source>
        <dbReference type="ARBA" id="ARBA00022960"/>
    </source>
</evidence>
<dbReference type="InterPro" id="IPR011990">
    <property type="entry name" value="TPR-like_helical_dom_sf"/>
</dbReference>
<dbReference type="SUPFAM" id="SSF53822">
    <property type="entry name" value="Periplasmic binding protein-like I"/>
    <property type="match status" value="1"/>
</dbReference>
<keyword evidence="9" id="KW-1185">Reference proteome</keyword>
<keyword evidence="5" id="KW-0564">Palmitate</keyword>
<dbReference type="GO" id="GO:0030234">
    <property type="term" value="F:enzyme regulator activity"/>
    <property type="evidence" value="ECO:0007669"/>
    <property type="project" value="TreeGrafter"/>
</dbReference>
<keyword evidence="1" id="KW-0732">Signal</keyword>
<dbReference type="OrthoDB" id="6708821at2"/>
<dbReference type="Proteomes" id="UP000244441">
    <property type="component" value="Chromosome"/>
</dbReference>
<keyword evidence="2" id="KW-0133">Cell shape</keyword>
<dbReference type="InterPro" id="IPR007443">
    <property type="entry name" value="LpoA"/>
</dbReference>
<dbReference type="RefSeq" id="WP_108602353.1">
    <property type="nucleotide sequence ID" value="NZ_CP026604.1"/>
</dbReference>
<evidence type="ECO:0000256" key="5">
    <source>
        <dbReference type="ARBA" id="ARBA00023139"/>
    </source>
</evidence>
<name>A0A2S0VQ26_9ALTE</name>
<evidence type="ECO:0008006" key="10">
    <source>
        <dbReference type="Google" id="ProtNLM"/>
    </source>
</evidence>
<sequence length="614" mass="68864">MKRVSRAFSLISSIALLVACGSTPEKPAQVNQPKPQLETPVVEKKPELTVADYLQRANEASNPSQSTIWYTRAADAWLKQGEYAKAHALLEQLNSELLSPFMQNQFTLFKAEALTGLKQYQLSFNLAKDLPIIQGFEQRVWQVKVTSASHTQHHLAAAKALIGARQYIATDDQTGLTQNSDDTWAQITQLGTEGLRAFDNEQEKQLSGWLNLLNITRTYADTPKQMLVNIRHWQAQYQGHPAASQLPDSLLAALETEPYRPKNVTVFLPLSGKFARQGQVVQQGIMAGYYSQQNLLSLDTLTFVDTNNTDIATLELETDFIIGPLLKSNIEAVQQKFTQIPILLLNQLDELALDKMHYAFSLSPESEARQAAQKLAEIGYQHPIVIAANNSYGKRVAETFISEFTELTNIEPEVAYFKNSQEIKASVEYLMETDASKQRIKTIKALLGNPSNFESDARNRQDVDLIYVYGNTAQIKLLKPYVDINTAPFAKPSPIYTTSNGFSSDLTIADLKDLNGISFSEMPWVLPTRKQEVTLASEMQQLWNGNDDKAARLFAFGYDSFRIIPHLAQMRAFSGFHHIGLSGKLLVEPNGMVSRQLAWAQYKNEQVVEFKPVH</sequence>
<evidence type="ECO:0000313" key="9">
    <source>
        <dbReference type="Proteomes" id="UP000244441"/>
    </source>
</evidence>
<organism evidence="8 9">
    <name type="scientific">Saccharobesus litoralis</name>
    <dbReference type="NCBI Taxonomy" id="2172099"/>
    <lineage>
        <taxon>Bacteria</taxon>
        <taxon>Pseudomonadati</taxon>
        <taxon>Pseudomonadota</taxon>
        <taxon>Gammaproteobacteria</taxon>
        <taxon>Alteromonadales</taxon>
        <taxon>Alteromonadaceae</taxon>
        <taxon>Saccharobesus</taxon>
    </lineage>
</organism>
<evidence type="ECO:0000256" key="4">
    <source>
        <dbReference type="ARBA" id="ARBA00023136"/>
    </source>
</evidence>